<dbReference type="KEGG" id="ccin:107267008"/>
<organism evidence="5 6">
    <name type="scientific">Cephus cinctus</name>
    <name type="common">Wheat stem sawfly</name>
    <dbReference type="NCBI Taxonomy" id="211228"/>
    <lineage>
        <taxon>Eukaryota</taxon>
        <taxon>Metazoa</taxon>
        <taxon>Ecdysozoa</taxon>
        <taxon>Arthropoda</taxon>
        <taxon>Hexapoda</taxon>
        <taxon>Insecta</taxon>
        <taxon>Pterygota</taxon>
        <taxon>Neoptera</taxon>
        <taxon>Endopterygota</taxon>
        <taxon>Hymenoptera</taxon>
        <taxon>Cephoidea</taxon>
        <taxon>Cephidae</taxon>
        <taxon>Cephus</taxon>
    </lineage>
</organism>
<evidence type="ECO:0000256" key="1">
    <source>
        <dbReference type="ARBA" id="ARBA00006499"/>
    </source>
</evidence>
<dbReference type="Proteomes" id="UP000694920">
    <property type="component" value="Unplaced"/>
</dbReference>
<dbReference type="SUPFAM" id="SSF53474">
    <property type="entry name" value="alpha/beta-Hydrolases"/>
    <property type="match status" value="1"/>
</dbReference>
<feature type="domain" description="Phospholipase/carboxylesterase/thioesterase" evidence="4">
    <location>
        <begin position="11"/>
        <end position="225"/>
    </location>
</feature>
<dbReference type="Gene3D" id="3.40.50.1820">
    <property type="entry name" value="alpha/beta hydrolase"/>
    <property type="match status" value="1"/>
</dbReference>
<evidence type="ECO:0000313" key="6">
    <source>
        <dbReference type="RefSeq" id="XP_015593662.1"/>
    </source>
</evidence>
<dbReference type="EC" id="3.1.2.22" evidence="2"/>
<evidence type="ECO:0000259" key="4">
    <source>
        <dbReference type="Pfam" id="PF02230"/>
    </source>
</evidence>
<protein>
    <recommendedName>
        <fullName evidence="2">palmitoyl-protein hydrolase</fullName>
        <ecNumber evidence="2">3.1.2.22</ecNumber>
    </recommendedName>
</protein>
<dbReference type="GO" id="GO:0008474">
    <property type="term" value="F:palmitoyl-(protein) hydrolase activity"/>
    <property type="evidence" value="ECO:0007669"/>
    <property type="project" value="UniProtKB-EC"/>
</dbReference>
<dbReference type="PANTHER" id="PTHR10655">
    <property type="entry name" value="LYSOPHOSPHOLIPASE-RELATED"/>
    <property type="match status" value="1"/>
</dbReference>
<reference evidence="6" key="1">
    <citation type="submission" date="2025-08" db="UniProtKB">
        <authorList>
            <consortium name="RefSeq"/>
        </authorList>
    </citation>
    <scope>IDENTIFICATION</scope>
</reference>
<keyword evidence="3" id="KW-0378">Hydrolase</keyword>
<evidence type="ECO:0000256" key="2">
    <source>
        <dbReference type="ARBA" id="ARBA00012423"/>
    </source>
</evidence>
<comment type="similarity">
    <text evidence="1">Belongs to the AB hydrolase superfamily. AB hydrolase 2 family.</text>
</comment>
<dbReference type="RefSeq" id="XP_015593662.1">
    <property type="nucleotide sequence ID" value="XM_015738176.2"/>
</dbReference>
<dbReference type="GO" id="GO:0005737">
    <property type="term" value="C:cytoplasm"/>
    <property type="evidence" value="ECO:0007669"/>
    <property type="project" value="TreeGrafter"/>
</dbReference>
<proteinExistence type="inferred from homology"/>
<dbReference type="GeneID" id="107267008"/>
<dbReference type="InterPro" id="IPR029058">
    <property type="entry name" value="AB_hydrolase_fold"/>
</dbReference>
<dbReference type="InterPro" id="IPR050565">
    <property type="entry name" value="LYPA1-2/EST-like"/>
</dbReference>
<gene>
    <name evidence="6" type="primary">LOC107267008</name>
</gene>
<evidence type="ECO:0000256" key="3">
    <source>
        <dbReference type="ARBA" id="ARBA00022801"/>
    </source>
</evidence>
<accession>A0AAJ7BT98</accession>
<dbReference type="AlphaFoldDB" id="A0AAJ7BT98"/>
<dbReference type="InterPro" id="IPR003140">
    <property type="entry name" value="PLipase/COase/thioEstase"/>
</dbReference>
<keyword evidence="5" id="KW-1185">Reference proteome</keyword>
<dbReference type="GO" id="GO:0052689">
    <property type="term" value="F:carboxylic ester hydrolase activity"/>
    <property type="evidence" value="ECO:0007669"/>
    <property type="project" value="TreeGrafter"/>
</dbReference>
<dbReference type="PANTHER" id="PTHR10655:SF17">
    <property type="entry name" value="LYSOPHOSPHOLIPASE-LIKE PROTEIN 1"/>
    <property type="match status" value="1"/>
</dbReference>
<dbReference type="Pfam" id="PF02230">
    <property type="entry name" value="Abhydrolase_2"/>
    <property type="match status" value="1"/>
</dbReference>
<evidence type="ECO:0000313" key="5">
    <source>
        <dbReference type="Proteomes" id="UP000694920"/>
    </source>
</evidence>
<name>A0AAJ7BT98_CEPCN</name>
<sequence length="233" mass="25940">MSATIRLSKGSIVSAANKHNATVIFFHGFGDTGENIRQQVDLLNKRELNFPHIKLMYPSAPSQPFTPIGGEISTVWFDCKAININVPEVRESIDSICKLASELIDQEVANGIPYNRIVVGGYSMGGVLALHLAYRFKTSLAGCFVMSSFLNKNSLVYEALKNNNSTSAPPLIQFHGLRDELVLPAWGTETYKTLTDLDVKAEFVTLPNAFHELTKTEIQRLKEWILNVLPEKE</sequence>